<protein>
    <submittedName>
        <fullName evidence="2">Uncharacterized protein</fullName>
    </submittedName>
</protein>
<dbReference type="Proteomes" id="UP000317650">
    <property type="component" value="Chromosome 8"/>
</dbReference>
<evidence type="ECO:0000256" key="1">
    <source>
        <dbReference type="SAM" id="MobiDB-lite"/>
    </source>
</evidence>
<dbReference type="EMBL" id="PYDT01000002">
    <property type="protein sequence ID" value="THU69538.1"/>
    <property type="molecule type" value="Genomic_DNA"/>
</dbReference>
<name>A0A4S8K441_MUSBA</name>
<evidence type="ECO:0000313" key="3">
    <source>
        <dbReference type="Proteomes" id="UP000317650"/>
    </source>
</evidence>
<reference evidence="2 3" key="1">
    <citation type="journal article" date="2019" name="Nat. Plants">
        <title>Genome sequencing of Musa balbisiana reveals subgenome evolution and function divergence in polyploid bananas.</title>
        <authorList>
            <person name="Yao X."/>
        </authorList>
    </citation>
    <scope>NUCLEOTIDE SEQUENCE [LARGE SCALE GENOMIC DNA]</scope>
    <source>
        <strain evidence="3">cv. DH-PKW</strain>
        <tissue evidence="2">Leaves</tissue>
    </source>
</reference>
<feature type="region of interest" description="Disordered" evidence="1">
    <location>
        <begin position="46"/>
        <end position="65"/>
    </location>
</feature>
<evidence type="ECO:0000313" key="2">
    <source>
        <dbReference type="EMBL" id="THU69538.1"/>
    </source>
</evidence>
<keyword evidence="3" id="KW-1185">Reference proteome</keyword>
<accession>A0A4S8K441</accession>
<proteinExistence type="predicted"/>
<sequence>MQREEGLDWEAARIAQPRAEAAMAAEGWEAHCWKETLVAPSPTEARLRTTTTEDEEKSSMTPRPHCLRRGGDDIIYGVRRGRVAMDWDRRGSATPDLQTSLKGLVGRDALFKSNGQDRMKVGQNKMLMVLFEAGTELGGAGFVLRSSDAVVQLIGGKLLQVAVGLDP</sequence>
<organism evidence="2 3">
    <name type="scientific">Musa balbisiana</name>
    <name type="common">Banana</name>
    <dbReference type="NCBI Taxonomy" id="52838"/>
    <lineage>
        <taxon>Eukaryota</taxon>
        <taxon>Viridiplantae</taxon>
        <taxon>Streptophyta</taxon>
        <taxon>Embryophyta</taxon>
        <taxon>Tracheophyta</taxon>
        <taxon>Spermatophyta</taxon>
        <taxon>Magnoliopsida</taxon>
        <taxon>Liliopsida</taxon>
        <taxon>Zingiberales</taxon>
        <taxon>Musaceae</taxon>
        <taxon>Musa</taxon>
    </lineage>
</organism>
<gene>
    <name evidence="2" type="ORF">C4D60_Mb08t15460</name>
</gene>
<comment type="caution">
    <text evidence="2">The sequence shown here is derived from an EMBL/GenBank/DDBJ whole genome shotgun (WGS) entry which is preliminary data.</text>
</comment>
<dbReference type="AlphaFoldDB" id="A0A4S8K441"/>